<dbReference type="RefSeq" id="XP_001747953.1">
    <property type="nucleotide sequence ID" value="XM_001747901.1"/>
</dbReference>
<evidence type="ECO:0000256" key="3">
    <source>
        <dbReference type="ARBA" id="ARBA00009466"/>
    </source>
</evidence>
<dbReference type="GO" id="GO:0005049">
    <property type="term" value="F:nuclear export signal receptor activity"/>
    <property type="evidence" value="ECO:0000318"/>
    <property type="project" value="GO_Central"/>
</dbReference>
<feature type="compositionally biased region" description="Acidic residues" evidence="8">
    <location>
        <begin position="234"/>
        <end position="245"/>
    </location>
</feature>
<evidence type="ECO:0000256" key="6">
    <source>
        <dbReference type="ARBA" id="ARBA00022927"/>
    </source>
</evidence>
<dbReference type="GeneID" id="5893177"/>
<dbReference type="OMA" id="SKWETNH"/>
<dbReference type="EMBL" id="CH991560">
    <property type="protein sequence ID" value="EDQ87340.1"/>
    <property type="molecule type" value="Genomic_DNA"/>
</dbReference>
<evidence type="ECO:0000256" key="7">
    <source>
        <dbReference type="ARBA" id="ARBA00023242"/>
    </source>
</evidence>
<evidence type="ECO:0000313" key="9">
    <source>
        <dbReference type="EMBL" id="EDQ87340.1"/>
    </source>
</evidence>
<evidence type="ECO:0000256" key="4">
    <source>
        <dbReference type="ARBA" id="ARBA00022448"/>
    </source>
</evidence>
<dbReference type="STRING" id="81824.A9V5A0"/>
<evidence type="ECO:0000256" key="5">
    <source>
        <dbReference type="ARBA" id="ARBA00022490"/>
    </source>
</evidence>
<dbReference type="InParanoid" id="A9V5A0"/>
<organism evidence="9 10">
    <name type="scientific">Monosiga brevicollis</name>
    <name type="common">Choanoflagellate</name>
    <dbReference type="NCBI Taxonomy" id="81824"/>
    <lineage>
        <taxon>Eukaryota</taxon>
        <taxon>Choanoflagellata</taxon>
        <taxon>Craspedida</taxon>
        <taxon>Salpingoecidae</taxon>
        <taxon>Monosiga</taxon>
    </lineage>
</organism>
<keyword evidence="5" id="KW-0963">Cytoplasm</keyword>
<accession>A9V5A0</accession>
<evidence type="ECO:0000256" key="2">
    <source>
        <dbReference type="ARBA" id="ARBA00004496"/>
    </source>
</evidence>
<dbReference type="PANTHER" id="PTHR12596:SF1">
    <property type="entry name" value="EXPORTIN-4"/>
    <property type="match status" value="1"/>
</dbReference>
<comment type="subcellular location">
    <subcellularLocation>
        <location evidence="2">Cytoplasm</location>
    </subcellularLocation>
    <subcellularLocation>
        <location evidence="1">Nucleus</location>
    </subcellularLocation>
</comment>
<dbReference type="KEGG" id="mbr:MONBRDRAFT_33416"/>
<dbReference type="InterPro" id="IPR044189">
    <property type="entry name" value="XPO4/7-like"/>
</dbReference>
<dbReference type="Proteomes" id="UP000001357">
    <property type="component" value="Unassembled WGS sequence"/>
</dbReference>
<protein>
    <recommendedName>
        <fullName evidence="11">Exportin-1 C-terminal domain-containing protein</fullName>
    </recommendedName>
</protein>
<keyword evidence="6" id="KW-0653">Protein transport</keyword>
<dbReference type="GO" id="GO:0005643">
    <property type="term" value="C:nuclear pore"/>
    <property type="evidence" value="ECO:0000318"/>
    <property type="project" value="GO_Central"/>
</dbReference>
<sequence>MLGLIVRCARVIMRILDWPFLHRQSRFAGAVSRTQLLFCPPDSWQDLLSVDLLRLFAQARPCLTLCEQLPYTTIANSDLGQILIKLMGTDTASLTREEHLMEYMQACVACLTQLMRVTLESPSRHQEEDFGSYLLTLTTMLSRLVANFGARYLIRVSTLTLLEAAEHIIRLAAQAMVLDDEDNPIFGEALDQGLLALEIFLTADEVPSPWRERGTNVFAAYVEARMQKSAVDSANDDEVHEEQEGDERAFSDQLASVGLLGRQHPDSLFMLQTLLREHATVYVARVTSPDQTAATLVDATHGRAFVPPQMLEAINAMETGGHTNVVVVMVELVMQLLLDMQACLDQGQGSTLSTLVLHSVLHFLAAVVAAYVSENDAATQSHLPSSLSQYFSVAGATPWSTALLKQAVNVLAQWHFDADVCGAAVDLLEAIATSAVGPTVCVDESLWQAALAICSKDSSYSALSLSMQARFIACAARATQCVAEPAGSAYLQHMTNQLCEPLELSAQQQSASVGAAESTAVFHSIELCRAALDGVLLYKPRARGLEPTLPLVGRCVQALPTIVARIIVDAEVRDALVNFSAELVTWTSDAFSSCETAGVGEVLDFVHQTTTRCLKSVTTQDVARSDDTAAMLLGIFKMLEALLLAADCIDLVGGHEGSQERALLESMVARCPSVVMELLHHAIPLLNDDLFKLYLAPAEFLKQLAGMLDSGMKVVSGPVPKCSLQIVDQLAGAHWKALQAQSARPEFSALLEHFVRLMFDWFVRQTFDTELLPLAGGTLFSLLCCEANYFMHLANELIAQQPTEYQAVLSQAFENLVSGDGMSFNNMSRERQLFVKHFAKFLFDVRGYLLHK</sequence>
<keyword evidence="10" id="KW-1185">Reference proteome</keyword>
<dbReference type="AlphaFoldDB" id="A9V5A0"/>
<feature type="region of interest" description="Disordered" evidence="8">
    <location>
        <begin position="229"/>
        <end position="248"/>
    </location>
</feature>
<gene>
    <name evidence="9" type="ORF">MONBRDRAFT_33416</name>
</gene>
<keyword evidence="7" id="KW-0539">Nucleus</keyword>
<dbReference type="FunCoup" id="A9V5A0">
    <property type="interactions" value="1434"/>
</dbReference>
<keyword evidence="4" id="KW-0813">Transport</keyword>
<reference evidence="9 10" key="1">
    <citation type="journal article" date="2008" name="Nature">
        <title>The genome of the choanoflagellate Monosiga brevicollis and the origin of metazoans.</title>
        <authorList>
            <consortium name="JGI Sequencing"/>
            <person name="King N."/>
            <person name="Westbrook M.J."/>
            <person name="Young S.L."/>
            <person name="Kuo A."/>
            <person name="Abedin M."/>
            <person name="Chapman J."/>
            <person name="Fairclough S."/>
            <person name="Hellsten U."/>
            <person name="Isogai Y."/>
            <person name="Letunic I."/>
            <person name="Marr M."/>
            <person name="Pincus D."/>
            <person name="Putnam N."/>
            <person name="Rokas A."/>
            <person name="Wright K.J."/>
            <person name="Zuzow R."/>
            <person name="Dirks W."/>
            <person name="Good M."/>
            <person name="Goodstein D."/>
            <person name="Lemons D."/>
            <person name="Li W."/>
            <person name="Lyons J.B."/>
            <person name="Morris A."/>
            <person name="Nichols S."/>
            <person name="Richter D.J."/>
            <person name="Salamov A."/>
            <person name="Bork P."/>
            <person name="Lim W.A."/>
            <person name="Manning G."/>
            <person name="Miller W.T."/>
            <person name="McGinnis W."/>
            <person name="Shapiro H."/>
            <person name="Tjian R."/>
            <person name="Grigoriev I.V."/>
            <person name="Rokhsar D."/>
        </authorList>
    </citation>
    <scope>NUCLEOTIDE SEQUENCE [LARGE SCALE GENOMIC DNA]</scope>
    <source>
        <strain evidence="10">MX1 / ATCC 50154</strain>
    </source>
</reference>
<dbReference type="PANTHER" id="PTHR12596">
    <property type="entry name" value="EXPORTIN 4,7-RELATED"/>
    <property type="match status" value="1"/>
</dbReference>
<proteinExistence type="inferred from homology"/>
<evidence type="ECO:0000256" key="1">
    <source>
        <dbReference type="ARBA" id="ARBA00004123"/>
    </source>
</evidence>
<evidence type="ECO:0008006" key="11">
    <source>
        <dbReference type="Google" id="ProtNLM"/>
    </source>
</evidence>
<evidence type="ECO:0000313" key="10">
    <source>
        <dbReference type="Proteomes" id="UP000001357"/>
    </source>
</evidence>
<comment type="similarity">
    <text evidence="3">Belongs to the exportin family.</text>
</comment>
<dbReference type="GO" id="GO:0005737">
    <property type="term" value="C:cytoplasm"/>
    <property type="evidence" value="ECO:0000318"/>
    <property type="project" value="GO_Central"/>
</dbReference>
<name>A9V5A0_MONBE</name>
<evidence type="ECO:0000256" key="8">
    <source>
        <dbReference type="SAM" id="MobiDB-lite"/>
    </source>
</evidence>
<dbReference type="GO" id="GO:0006611">
    <property type="term" value="P:protein export from nucleus"/>
    <property type="evidence" value="ECO:0000318"/>
    <property type="project" value="GO_Central"/>
</dbReference>